<dbReference type="Gene3D" id="1.10.260.40">
    <property type="entry name" value="lambda repressor-like DNA-binding domains"/>
    <property type="match status" value="1"/>
</dbReference>
<gene>
    <name evidence="2" type="ORF">GCM10011499_21270</name>
</gene>
<dbReference type="InterPro" id="IPR041413">
    <property type="entry name" value="MLTR_LBD"/>
</dbReference>
<sequence length="242" mass="26407">MLGSILKHWRDLRGMSQLDLALEASVSARHLSFIESGRTRPSAAMVLRLSEALALPLRERNALLLAAGYAPRFSESDWSSSSLEAVRAAAKLILHNHEPYPAIVLDSSFNVLEANAAAWSLLGTEATQTAINMVDAVFLPGPIRDSIENWDEIANYFIHRLRQSVRFRGTNSAVAAKLKQALSAPGVKSLIDQPLGTTNTVLLPVVLQSNGETTRWFTTITSFGGAMDALAEEIMIEQFHPA</sequence>
<dbReference type="InterPro" id="IPR001387">
    <property type="entry name" value="Cro/C1-type_HTH"/>
</dbReference>
<dbReference type="SUPFAM" id="SSF47413">
    <property type="entry name" value="lambda repressor-like DNA-binding domains"/>
    <property type="match status" value="1"/>
</dbReference>
<evidence type="ECO:0000259" key="1">
    <source>
        <dbReference type="PROSITE" id="PS50943"/>
    </source>
</evidence>
<reference evidence="2 3" key="1">
    <citation type="journal article" date="2014" name="Int. J. Syst. Evol. Microbiol.">
        <title>Complete genome sequence of Corynebacterium casei LMG S-19264T (=DSM 44701T), isolated from a smear-ripened cheese.</title>
        <authorList>
            <consortium name="US DOE Joint Genome Institute (JGI-PGF)"/>
            <person name="Walter F."/>
            <person name="Albersmeier A."/>
            <person name="Kalinowski J."/>
            <person name="Ruckert C."/>
        </authorList>
    </citation>
    <scope>NUCLEOTIDE SEQUENCE [LARGE SCALE GENOMIC DNA]</scope>
    <source>
        <strain evidence="2 3">CGMCC 1.15896</strain>
    </source>
</reference>
<name>A0A916REZ5_9HYPH</name>
<evidence type="ECO:0000313" key="3">
    <source>
        <dbReference type="Proteomes" id="UP000596977"/>
    </source>
</evidence>
<organism evidence="2 3">
    <name type="scientific">Pelagibacterium lentulum</name>
    <dbReference type="NCBI Taxonomy" id="2029865"/>
    <lineage>
        <taxon>Bacteria</taxon>
        <taxon>Pseudomonadati</taxon>
        <taxon>Pseudomonadota</taxon>
        <taxon>Alphaproteobacteria</taxon>
        <taxon>Hyphomicrobiales</taxon>
        <taxon>Devosiaceae</taxon>
        <taxon>Pelagibacterium</taxon>
    </lineage>
</organism>
<evidence type="ECO:0000313" key="2">
    <source>
        <dbReference type="EMBL" id="GGA51019.1"/>
    </source>
</evidence>
<dbReference type="CDD" id="cd00093">
    <property type="entry name" value="HTH_XRE"/>
    <property type="match status" value="1"/>
</dbReference>
<dbReference type="SMART" id="SM00530">
    <property type="entry name" value="HTH_XRE"/>
    <property type="match status" value="1"/>
</dbReference>
<protein>
    <submittedName>
        <fullName evidence="2">Transcriptional regulator</fullName>
    </submittedName>
</protein>
<dbReference type="Proteomes" id="UP000596977">
    <property type="component" value="Unassembled WGS sequence"/>
</dbReference>
<dbReference type="Pfam" id="PF01381">
    <property type="entry name" value="HTH_3"/>
    <property type="match status" value="1"/>
</dbReference>
<accession>A0A916REZ5</accession>
<dbReference type="PROSITE" id="PS50943">
    <property type="entry name" value="HTH_CROC1"/>
    <property type="match status" value="1"/>
</dbReference>
<dbReference type="OrthoDB" id="9785973at2"/>
<feature type="domain" description="HTH cro/C1-type" evidence="1">
    <location>
        <begin position="6"/>
        <end position="60"/>
    </location>
</feature>
<comment type="caution">
    <text evidence="2">The sequence shown here is derived from an EMBL/GenBank/DDBJ whole genome shotgun (WGS) entry which is preliminary data.</text>
</comment>
<dbReference type="AlphaFoldDB" id="A0A916REZ5"/>
<dbReference type="InterPro" id="IPR010982">
    <property type="entry name" value="Lambda_DNA-bd_dom_sf"/>
</dbReference>
<dbReference type="PANTHER" id="PTHR35010:SF4">
    <property type="entry name" value="BLL5781 PROTEIN"/>
    <property type="match status" value="1"/>
</dbReference>
<proteinExistence type="predicted"/>
<dbReference type="GO" id="GO:0003677">
    <property type="term" value="F:DNA binding"/>
    <property type="evidence" value="ECO:0007669"/>
    <property type="project" value="InterPro"/>
</dbReference>
<dbReference type="PANTHER" id="PTHR35010">
    <property type="entry name" value="BLL4672 PROTEIN-RELATED"/>
    <property type="match status" value="1"/>
</dbReference>
<dbReference type="Gene3D" id="3.30.450.180">
    <property type="match status" value="1"/>
</dbReference>
<dbReference type="Pfam" id="PF17765">
    <property type="entry name" value="MLTR_LBD"/>
    <property type="match status" value="1"/>
</dbReference>
<keyword evidence="3" id="KW-1185">Reference proteome</keyword>
<dbReference type="EMBL" id="BMKB01000003">
    <property type="protein sequence ID" value="GGA51019.1"/>
    <property type="molecule type" value="Genomic_DNA"/>
</dbReference>